<dbReference type="EC" id="3.1.-.-" evidence="8"/>
<evidence type="ECO:0000256" key="7">
    <source>
        <dbReference type="ARBA" id="ARBA00038093"/>
    </source>
</evidence>
<comment type="similarity">
    <text evidence="7 8">Belongs to the PINc/VapC protein family.</text>
</comment>
<dbReference type="HAMAP" id="MF_00265">
    <property type="entry name" value="VapC_Nob1"/>
    <property type="match status" value="1"/>
</dbReference>
<keyword evidence="11" id="KW-1185">Reference proteome</keyword>
<dbReference type="GO" id="GO:0000287">
    <property type="term" value="F:magnesium ion binding"/>
    <property type="evidence" value="ECO:0007669"/>
    <property type="project" value="UniProtKB-UniRule"/>
</dbReference>
<evidence type="ECO:0000256" key="2">
    <source>
        <dbReference type="ARBA" id="ARBA00022649"/>
    </source>
</evidence>
<dbReference type="Gene3D" id="3.40.50.1010">
    <property type="entry name" value="5'-nuclease"/>
    <property type="match status" value="1"/>
</dbReference>
<evidence type="ECO:0000313" key="11">
    <source>
        <dbReference type="Proteomes" id="UP000070560"/>
    </source>
</evidence>
<dbReference type="EMBL" id="CP013015">
    <property type="protein sequence ID" value="AMM41385.1"/>
    <property type="molecule type" value="Genomic_DNA"/>
</dbReference>
<dbReference type="PANTHER" id="PTHR33653:SF1">
    <property type="entry name" value="RIBONUCLEASE VAPC2"/>
    <property type="match status" value="1"/>
</dbReference>
<protein>
    <recommendedName>
        <fullName evidence="8">Ribonuclease VapC</fullName>
        <shortName evidence="8">RNase VapC</shortName>
        <ecNumber evidence="8">3.1.-.-</ecNumber>
    </recommendedName>
    <alternativeName>
        <fullName evidence="8">Toxin VapC</fullName>
    </alternativeName>
</protein>
<dbReference type="RefSeq" id="WP_066063396.1">
    <property type="nucleotide sequence ID" value="NZ_CP013015.1"/>
</dbReference>
<comment type="cofactor">
    <cofactor evidence="1 8">
        <name>Mg(2+)</name>
        <dbReference type="ChEBI" id="CHEBI:18420"/>
    </cofactor>
</comment>
<dbReference type="Proteomes" id="UP000070560">
    <property type="component" value="Chromosome"/>
</dbReference>
<accession>A0A7U4QL71</accession>
<name>A0A7U4QL71_DESA2</name>
<dbReference type="SUPFAM" id="SSF88723">
    <property type="entry name" value="PIN domain-like"/>
    <property type="match status" value="1"/>
</dbReference>
<dbReference type="GO" id="GO:0016787">
    <property type="term" value="F:hydrolase activity"/>
    <property type="evidence" value="ECO:0007669"/>
    <property type="project" value="UniProtKB-KW"/>
</dbReference>
<feature type="binding site" evidence="8">
    <location>
        <position position="10"/>
    </location>
    <ligand>
        <name>Mg(2+)</name>
        <dbReference type="ChEBI" id="CHEBI:18420"/>
    </ligand>
</feature>
<dbReference type="GO" id="GO:0004540">
    <property type="term" value="F:RNA nuclease activity"/>
    <property type="evidence" value="ECO:0007669"/>
    <property type="project" value="InterPro"/>
</dbReference>
<evidence type="ECO:0000256" key="6">
    <source>
        <dbReference type="ARBA" id="ARBA00022842"/>
    </source>
</evidence>
<dbReference type="InterPro" id="IPR002716">
    <property type="entry name" value="PIN_dom"/>
</dbReference>
<keyword evidence="8" id="KW-0800">Toxin</keyword>
<dbReference type="InterPro" id="IPR022907">
    <property type="entry name" value="VapC_family"/>
</dbReference>
<dbReference type="AlphaFoldDB" id="A0A7U4QL71"/>
<evidence type="ECO:0000256" key="5">
    <source>
        <dbReference type="ARBA" id="ARBA00022801"/>
    </source>
</evidence>
<keyword evidence="6 8" id="KW-0460">Magnesium</keyword>
<organism evidence="10 11">
    <name type="scientific">Desulfofervidus auxilii</name>
    <dbReference type="NCBI Taxonomy" id="1621989"/>
    <lineage>
        <taxon>Bacteria</taxon>
        <taxon>Pseudomonadati</taxon>
        <taxon>Thermodesulfobacteriota</taxon>
        <taxon>Candidatus Desulfofervidia</taxon>
        <taxon>Candidatus Desulfofervidales</taxon>
        <taxon>Candidatus Desulfofervidaceae</taxon>
        <taxon>Candidatus Desulfofervidus</taxon>
    </lineage>
</organism>
<dbReference type="GO" id="GO:0090729">
    <property type="term" value="F:toxin activity"/>
    <property type="evidence" value="ECO:0007669"/>
    <property type="project" value="UniProtKB-KW"/>
</dbReference>
<keyword evidence="2 8" id="KW-1277">Toxin-antitoxin system</keyword>
<gene>
    <name evidence="8" type="primary">vapC</name>
    <name evidence="10" type="ORF">HS1_001589</name>
</gene>
<keyword evidence="5 8" id="KW-0378">Hydrolase</keyword>
<evidence type="ECO:0000256" key="3">
    <source>
        <dbReference type="ARBA" id="ARBA00022722"/>
    </source>
</evidence>
<keyword evidence="4 8" id="KW-0479">Metal-binding</keyword>
<sequence length="147" mass="17239">MREENKYLFDTSAWFTLLEDEEGANQVERLLKNEKIVVPFIILLEIYYITLQEKGTETADKRYAMIKSLDLEILWKIDEPTLMLASYFKAKYRISLADAIIAAFAKKENAILVHKDPEYEILKHKVKQLILPYKKKLLRKTSSAPKD</sequence>
<dbReference type="InterPro" id="IPR050556">
    <property type="entry name" value="Type_II_TA_system_RNase"/>
</dbReference>
<comment type="function">
    <text evidence="8">Toxic component of a toxin-antitoxin (TA) system. An RNase.</text>
</comment>
<feature type="binding site" evidence="8">
    <location>
        <position position="98"/>
    </location>
    <ligand>
        <name>Mg(2+)</name>
        <dbReference type="ChEBI" id="CHEBI:18420"/>
    </ligand>
</feature>
<proteinExistence type="inferred from homology"/>
<evidence type="ECO:0000256" key="8">
    <source>
        <dbReference type="HAMAP-Rule" id="MF_00265"/>
    </source>
</evidence>
<evidence type="ECO:0000256" key="1">
    <source>
        <dbReference type="ARBA" id="ARBA00001946"/>
    </source>
</evidence>
<reference evidence="10 11" key="1">
    <citation type="submission" date="2015-10" db="EMBL/GenBank/DDBJ databases">
        <title>Candidatus Desulfofervidus auxilii, a hydrogenotrophic sulfate-reducing bacterium involved in the thermophilic anaerobic oxidation of methane.</title>
        <authorList>
            <person name="Krukenberg V."/>
            <person name="Richter M."/>
            <person name="Wegener G."/>
        </authorList>
    </citation>
    <scope>NUCLEOTIDE SEQUENCE [LARGE SCALE GENOMIC DNA]</scope>
    <source>
        <strain evidence="10 11">HS1</strain>
    </source>
</reference>
<dbReference type="InterPro" id="IPR029060">
    <property type="entry name" value="PIN-like_dom_sf"/>
</dbReference>
<evidence type="ECO:0000256" key="4">
    <source>
        <dbReference type="ARBA" id="ARBA00022723"/>
    </source>
</evidence>
<dbReference type="Pfam" id="PF01850">
    <property type="entry name" value="PIN"/>
    <property type="match status" value="1"/>
</dbReference>
<dbReference type="KEGG" id="daw:HS1_001589"/>
<evidence type="ECO:0000259" key="9">
    <source>
        <dbReference type="Pfam" id="PF01850"/>
    </source>
</evidence>
<dbReference type="PANTHER" id="PTHR33653">
    <property type="entry name" value="RIBONUCLEASE VAPC2"/>
    <property type="match status" value="1"/>
</dbReference>
<evidence type="ECO:0000313" key="10">
    <source>
        <dbReference type="EMBL" id="AMM41385.1"/>
    </source>
</evidence>
<keyword evidence="3 8" id="KW-0540">Nuclease</keyword>
<feature type="domain" description="PIN" evidence="9">
    <location>
        <begin position="7"/>
        <end position="120"/>
    </location>
</feature>
<dbReference type="OrthoDB" id="7061521at2"/>